<reference evidence="1 3" key="1">
    <citation type="submission" date="2016-01" db="EMBL/GenBank/DDBJ databases">
        <title>Biosynthesis of antibiotic leucinostatins and their inhibition on Phytophthora in bio-control Purpureocillium lilacinum.</title>
        <authorList>
            <person name="Wang G."/>
            <person name="Liu Z."/>
            <person name="Lin R."/>
            <person name="Li E."/>
            <person name="Mao Z."/>
            <person name="Ling J."/>
            <person name="Yin W."/>
            <person name="Xie B."/>
        </authorList>
    </citation>
    <scope>NUCLEOTIDE SEQUENCE [LARGE SCALE GENOMIC DNA]</scope>
    <source>
        <strain evidence="1">PLBJ-1</strain>
        <strain evidence="2">PLFJ-1</strain>
    </source>
</reference>
<evidence type="ECO:0000313" key="3">
    <source>
        <dbReference type="Proteomes" id="UP000078240"/>
    </source>
</evidence>
<evidence type="ECO:0000313" key="1">
    <source>
        <dbReference type="EMBL" id="OAQ71702.1"/>
    </source>
</evidence>
<evidence type="ECO:0000313" key="2">
    <source>
        <dbReference type="EMBL" id="OAQ92773.1"/>
    </source>
</evidence>
<organism evidence="1 3">
    <name type="scientific">Purpureocillium lilacinum</name>
    <name type="common">Paecilomyces lilacinus</name>
    <dbReference type="NCBI Taxonomy" id="33203"/>
    <lineage>
        <taxon>Eukaryota</taxon>
        <taxon>Fungi</taxon>
        <taxon>Dikarya</taxon>
        <taxon>Ascomycota</taxon>
        <taxon>Pezizomycotina</taxon>
        <taxon>Sordariomycetes</taxon>
        <taxon>Hypocreomycetidae</taxon>
        <taxon>Hypocreales</taxon>
        <taxon>Ophiocordycipitaceae</taxon>
        <taxon>Purpureocillium</taxon>
    </lineage>
</organism>
<dbReference type="Proteomes" id="UP000078340">
    <property type="component" value="Unassembled WGS sequence"/>
</dbReference>
<sequence length="47" mass="4886">MASSDDGLAKRQEAVVDVQAAAMTDKQGNVIAFDASKVYQANTEAGL</sequence>
<gene>
    <name evidence="1" type="ORF">VFPBJ_10481</name>
    <name evidence="2" type="ORF">VFPFJ_01934</name>
</gene>
<dbReference type="EMBL" id="LSBH01000010">
    <property type="protein sequence ID" value="OAQ71702.1"/>
    <property type="molecule type" value="Genomic_DNA"/>
</dbReference>
<proteinExistence type="predicted"/>
<dbReference type="Proteomes" id="UP000078240">
    <property type="component" value="Unassembled WGS sequence"/>
</dbReference>
<dbReference type="AlphaFoldDB" id="A0A179G1I6"/>
<accession>A0A179G1I6</accession>
<comment type="caution">
    <text evidence="1">The sequence shown here is derived from an EMBL/GenBank/DDBJ whole genome shotgun (WGS) entry which is preliminary data.</text>
</comment>
<dbReference type="EMBL" id="LSBI01000002">
    <property type="protein sequence ID" value="OAQ92773.1"/>
    <property type="molecule type" value="Genomic_DNA"/>
</dbReference>
<protein>
    <submittedName>
        <fullName evidence="1">Uncharacterized protein</fullName>
    </submittedName>
</protein>
<name>A0A179G1I6_PURLI</name>